<gene>
    <name evidence="1" type="ORF">UW23_C0001G0030</name>
</gene>
<accession>A0A0G1GPF8</accession>
<dbReference type="Proteomes" id="UP000034069">
    <property type="component" value="Unassembled WGS sequence"/>
</dbReference>
<dbReference type="AlphaFoldDB" id="A0A0G1GPF8"/>
<evidence type="ECO:0000313" key="2">
    <source>
        <dbReference type="Proteomes" id="UP000034069"/>
    </source>
</evidence>
<name>A0A0G1GPF8_9BACT</name>
<dbReference type="EMBL" id="LCHN01000001">
    <property type="protein sequence ID" value="KKT36420.1"/>
    <property type="molecule type" value="Genomic_DNA"/>
</dbReference>
<proteinExistence type="predicted"/>
<reference evidence="1 2" key="1">
    <citation type="journal article" date="2015" name="Nature">
        <title>rRNA introns, odd ribosomes, and small enigmatic genomes across a large radiation of phyla.</title>
        <authorList>
            <person name="Brown C.T."/>
            <person name="Hug L.A."/>
            <person name="Thomas B.C."/>
            <person name="Sharon I."/>
            <person name="Castelle C.J."/>
            <person name="Singh A."/>
            <person name="Wilkins M.J."/>
            <person name="Williams K.H."/>
            <person name="Banfield J.F."/>
        </authorList>
    </citation>
    <scope>NUCLEOTIDE SEQUENCE [LARGE SCALE GENOMIC DNA]</scope>
</reference>
<evidence type="ECO:0000313" key="1">
    <source>
        <dbReference type="EMBL" id="KKT36420.1"/>
    </source>
</evidence>
<comment type="caution">
    <text evidence="1">The sequence shown here is derived from an EMBL/GenBank/DDBJ whole genome shotgun (WGS) entry which is preliminary data.</text>
</comment>
<protein>
    <submittedName>
        <fullName evidence="1">Uncharacterized protein</fullName>
    </submittedName>
</protein>
<sequence>MRFDINNINIKSGSPYSKIVDLLNKGNRFVVVFSQPLSVDDERHQTRVFIDDLFTARADLGSENSLPLLSLMDLSGMDLAITGNGVDLVDFASWMAAVYGRQFSGVVESVFGGEVVEVGIGRLLESKDSPDLWLMGYGDLYVSLLVFDFVDLAYRVVNTWVSGFDKEIPDDIDDAVGILRDSRLRKMVDEYRIANNDQRVRLGMRMFSYLRQ</sequence>
<organism evidence="1 2">
    <name type="scientific">Candidatus Collierbacteria bacterium GW2011_GWA1_44_12</name>
    <dbReference type="NCBI Taxonomy" id="1618376"/>
    <lineage>
        <taxon>Bacteria</taxon>
        <taxon>Candidatus Collieribacteriota</taxon>
    </lineage>
</organism>